<evidence type="ECO:0000259" key="2">
    <source>
        <dbReference type="Pfam" id="PF07944"/>
    </source>
</evidence>
<dbReference type="InParanoid" id="A0A1Y1UNI5"/>
<dbReference type="InterPro" id="IPR008928">
    <property type="entry name" value="6-hairpin_glycosidase_sf"/>
</dbReference>
<gene>
    <name evidence="4" type="ORF">BD324DRAFT_614130</name>
</gene>
<dbReference type="RefSeq" id="XP_021873337.1">
    <property type="nucleotide sequence ID" value="XM_022014563.1"/>
</dbReference>
<evidence type="ECO:0000256" key="1">
    <source>
        <dbReference type="SAM" id="MobiDB-lite"/>
    </source>
</evidence>
<dbReference type="InterPro" id="IPR049174">
    <property type="entry name" value="Beta-AFase-like"/>
</dbReference>
<dbReference type="OrthoDB" id="654211at2759"/>
<dbReference type="GeneID" id="33556371"/>
<reference evidence="4 5" key="1">
    <citation type="submission" date="2017-03" db="EMBL/GenBank/DDBJ databases">
        <title>Widespread Adenine N6-methylation of Active Genes in Fungi.</title>
        <authorList>
            <consortium name="DOE Joint Genome Institute"/>
            <person name="Mondo S.J."/>
            <person name="Dannebaum R.O."/>
            <person name="Kuo R.C."/>
            <person name="Louie K.B."/>
            <person name="Bewick A.J."/>
            <person name="Labutti K."/>
            <person name="Haridas S."/>
            <person name="Kuo A."/>
            <person name="Salamov A."/>
            <person name="Ahrendt S.R."/>
            <person name="Lau R."/>
            <person name="Bowen B.P."/>
            <person name="Lipzen A."/>
            <person name="Sullivan W."/>
            <person name="Andreopoulos W.B."/>
            <person name="Clum A."/>
            <person name="Lindquist E."/>
            <person name="Daum C."/>
            <person name="Northen T.R."/>
            <person name="Ramamoorthy G."/>
            <person name="Schmitz R.J."/>
            <person name="Gryganskyi A."/>
            <person name="Culley D."/>
            <person name="Magnuson J."/>
            <person name="James T.Y."/>
            <person name="O'Malley M.A."/>
            <person name="Stajich J.E."/>
            <person name="Spatafora J.W."/>
            <person name="Visel A."/>
            <person name="Grigoriev I.V."/>
        </authorList>
    </citation>
    <scope>NUCLEOTIDE SEQUENCE [LARGE SCALE GENOMIC DNA]</scope>
    <source>
        <strain evidence="4 5">NRRL Y-17943</strain>
    </source>
</reference>
<organism evidence="4 5">
    <name type="scientific">Kockovaella imperatae</name>
    <dbReference type="NCBI Taxonomy" id="4999"/>
    <lineage>
        <taxon>Eukaryota</taxon>
        <taxon>Fungi</taxon>
        <taxon>Dikarya</taxon>
        <taxon>Basidiomycota</taxon>
        <taxon>Agaricomycotina</taxon>
        <taxon>Tremellomycetes</taxon>
        <taxon>Tremellales</taxon>
        <taxon>Cuniculitremaceae</taxon>
        <taxon>Kockovaella</taxon>
    </lineage>
</organism>
<feature type="domain" description="Non-reducing end beta-L-arabinofuranosidase-like GH127 C-terminal" evidence="3">
    <location>
        <begin position="571"/>
        <end position="684"/>
    </location>
</feature>
<protein>
    <recommendedName>
        <fullName evidence="6">Six-hairpin glycosidase-like protein</fullName>
    </recommendedName>
</protein>
<sequence>MGIRASTVGDETPWPAEVPDRQDRPHPQESFSETIISPESFFGDLRSLFVQTVLLTQLQQLRKQGSYHAFNLQWNTKYDIRKLHGAKCPILGSPPTLYWDSDVGKWIEAACYFLSTADGKTSPLASEFDAAIEELVAMIIKAQQADGYLGTYFTVVDPKGRLKNLRDMHEMYCCGHLVEAALAHHHYTGRADFLNAMIRYVDLLSATFGPGKRQRHGYPGHPELELAVLRLYSRTKNPKHYAFAKFMLEARGTSESDLGDKTFFVWEAEQRRDTYFHRTMSDIRDGRYHQWHAPLHDQTAILGHAVRAMYLLTAAADMEGDLHNDAKRLWTDAVDNKMYVTGGIGSVPEIEGFSEIPHFLPNSTAEGGCYAETCASIACMMVSERLLSHRLDGKVRDVMERCLYNTVIGGASLDGKTFYYANPLATSGDEVADRSEWFDVCCCPPNLCRTVGLIGGYAWSVEPFTDEKRVIHLNVYLYLSATRSIPLPDGSVATVEMKSEMPWSSKTTLRFHAPEGWSWRVNLPRPGYASRFSIDGQRHSSEGDGSSFVNLILDHSAQTEVHYDMPIRVLSPHPSTHQDTVTVTRGPIVYSAEAFDNAALDRLSPHFDTVGLLESASFTEARIRIGRMTVIALDTRDAFQVKRQGKDDIGSTKVVNGSAQTLEKADSPLRLIPFFARCNRQKDERIRTSFIRVPRDSV</sequence>
<dbReference type="GO" id="GO:0005975">
    <property type="term" value="P:carbohydrate metabolic process"/>
    <property type="evidence" value="ECO:0007669"/>
    <property type="project" value="InterPro"/>
</dbReference>
<dbReference type="Pfam" id="PF07944">
    <property type="entry name" value="Beta-AFase-like_GH127_cat"/>
    <property type="match status" value="1"/>
</dbReference>
<proteinExistence type="predicted"/>
<evidence type="ECO:0008006" key="6">
    <source>
        <dbReference type="Google" id="ProtNLM"/>
    </source>
</evidence>
<evidence type="ECO:0000313" key="4">
    <source>
        <dbReference type="EMBL" id="ORX39552.1"/>
    </source>
</evidence>
<dbReference type="STRING" id="4999.A0A1Y1UNI5"/>
<dbReference type="PANTHER" id="PTHR43465:SF2">
    <property type="entry name" value="DUF1680 DOMAIN PROTEIN (AFU_ORTHOLOGUE AFUA_1G08910)"/>
    <property type="match status" value="1"/>
</dbReference>
<dbReference type="Proteomes" id="UP000193218">
    <property type="component" value="Unassembled WGS sequence"/>
</dbReference>
<comment type="caution">
    <text evidence="4">The sequence shown here is derived from an EMBL/GenBank/DDBJ whole genome shotgun (WGS) entry which is preliminary data.</text>
</comment>
<feature type="region of interest" description="Disordered" evidence="1">
    <location>
        <begin position="1"/>
        <end position="30"/>
    </location>
</feature>
<dbReference type="AlphaFoldDB" id="A0A1Y1UNI5"/>
<dbReference type="InterPro" id="IPR012878">
    <property type="entry name" value="Beta-AFase-like_GH127_cat"/>
</dbReference>
<dbReference type="EMBL" id="NBSH01000002">
    <property type="protein sequence ID" value="ORX39552.1"/>
    <property type="molecule type" value="Genomic_DNA"/>
</dbReference>
<accession>A0A1Y1UNI5</accession>
<keyword evidence="5" id="KW-1185">Reference proteome</keyword>
<dbReference type="InterPro" id="IPR049049">
    <property type="entry name" value="Beta-AFase-like_GH127_C"/>
</dbReference>
<name>A0A1Y1UNI5_9TREE</name>
<feature type="compositionally biased region" description="Basic and acidic residues" evidence="1">
    <location>
        <begin position="18"/>
        <end position="27"/>
    </location>
</feature>
<dbReference type="Pfam" id="PF20737">
    <property type="entry name" value="Glyco_hydro127C"/>
    <property type="match status" value="1"/>
</dbReference>
<feature type="domain" description="Non-reducing end beta-L-arabinofuranosidase-like GH127 catalytic" evidence="2">
    <location>
        <begin position="39"/>
        <end position="451"/>
    </location>
</feature>
<evidence type="ECO:0000259" key="3">
    <source>
        <dbReference type="Pfam" id="PF20737"/>
    </source>
</evidence>
<evidence type="ECO:0000313" key="5">
    <source>
        <dbReference type="Proteomes" id="UP000193218"/>
    </source>
</evidence>
<dbReference type="SUPFAM" id="SSF48208">
    <property type="entry name" value="Six-hairpin glycosidases"/>
    <property type="match status" value="1"/>
</dbReference>
<dbReference type="PANTHER" id="PTHR43465">
    <property type="entry name" value="DUF1680 DOMAIN PROTEIN (AFU_ORTHOLOGUE AFUA_1G08910)"/>
    <property type="match status" value="1"/>
</dbReference>